<keyword evidence="3" id="KW-1185">Reference proteome</keyword>
<dbReference type="OrthoDB" id="199013at2"/>
<evidence type="ECO:0000256" key="1">
    <source>
        <dbReference type="SAM" id="Phobius"/>
    </source>
</evidence>
<dbReference type="EMBL" id="FUYE01000001">
    <property type="protein sequence ID" value="SKA77415.1"/>
    <property type="molecule type" value="Genomic_DNA"/>
</dbReference>
<evidence type="ECO:0000313" key="3">
    <source>
        <dbReference type="Proteomes" id="UP000190774"/>
    </source>
</evidence>
<gene>
    <name evidence="2" type="ORF">SAMN02745166_00377</name>
</gene>
<organism evidence="2 3">
    <name type="scientific">Prosthecobacter debontii</name>
    <dbReference type="NCBI Taxonomy" id="48467"/>
    <lineage>
        <taxon>Bacteria</taxon>
        <taxon>Pseudomonadati</taxon>
        <taxon>Verrucomicrobiota</taxon>
        <taxon>Verrucomicrobiia</taxon>
        <taxon>Verrucomicrobiales</taxon>
        <taxon>Verrucomicrobiaceae</taxon>
        <taxon>Prosthecobacter</taxon>
    </lineage>
</organism>
<proteinExistence type="predicted"/>
<reference evidence="3" key="1">
    <citation type="submission" date="2017-02" db="EMBL/GenBank/DDBJ databases">
        <authorList>
            <person name="Varghese N."/>
            <person name="Submissions S."/>
        </authorList>
    </citation>
    <scope>NUCLEOTIDE SEQUENCE [LARGE SCALE GENOMIC DNA]</scope>
    <source>
        <strain evidence="3">ATCC 700200</strain>
    </source>
</reference>
<dbReference type="Pfam" id="PF14110">
    <property type="entry name" value="DUF4282"/>
    <property type="match status" value="1"/>
</dbReference>
<feature type="transmembrane region" description="Helical" evidence="1">
    <location>
        <begin position="43"/>
        <end position="62"/>
    </location>
</feature>
<sequence>MSAPPPEKTPTAAATLWTELKAVLDLVLDFSFKHFVTPHLIRILYALTLLAATLAALTWMFSGFRSSFLYGLFTLVTGPVAFVLYVLTARVAMEVILAIFQIAEKIRKE</sequence>
<evidence type="ECO:0008006" key="4">
    <source>
        <dbReference type="Google" id="ProtNLM"/>
    </source>
</evidence>
<dbReference type="AlphaFoldDB" id="A0A1T4WKH2"/>
<dbReference type="InterPro" id="IPR025557">
    <property type="entry name" value="DUF4282"/>
</dbReference>
<accession>A0A1T4WKH2</accession>
<dbReference type="STRING" id="48467.SAMN02745166_00377"/>
<dbReference type="RefSeq" id="WP_078811596.1">
    <property type="nucleotide sequence ID" value="NZ_FUYE01000001.1"/>
</dbReference>
<dbReference type="Proteomes" id="UP000190774">
    <property type="component" value="Unassembled WGS sequence"/>
</dbReference>
<feature type="transmembrane region" description="Helical" evidence="1">
    <location>
        <begin position="68"/>
        <end position="87"/>
    </location>
</feature>
<keyword evidence="1" id="KW-1133">Transmembrane helix</keyword>
<keyword evidence="1" id="KW-0812">Transmembrane</keyword>
<evidence type="ECO:0000313" key="2">
    <source>
        <dbReference type="EMBL" id="SKA77415.1"/>
    </source>
</evidence>
<keyword evidence="1" id="KW-0472">Membrane</keyword>
<name>A0A1T4WKH2_9BACT</name>
<protein>
    <recommendedName>
        <fullName evidence="4">DUF4282 domain-containing protein</fullName>
    </recommendedName>
</protein>